<accession>A0ABD7HML3</accession>
<evidence type="ECO:0000313" key="2">
    <source>
        <dbReference type="Proteomes" id="UP000284557"/>
    </source>
</evidence>
<dbReference type="AlphaFoldDB" id="A0ABD7HML3"/>
<sequence length="152" mass="16383">MNTADTRAPVPPSALLAAAADLRDRINDLHVMHECDENCGSDCDLRDESPAAYRAHDEHNFDVREQIEQCASGLLDALEEWLGPVLAETSSPCTKTEGRGLLVVPAMGESGEGVEYCDECNQLIDGFGPSWQHAVSCSLYQDNLCDPGGTTS</sequence>
<organism evidence="1 2">
    <name type="scientific">Mycobacteroides abscessus</name>
    <dbReference type="NCBI Taxonomy" id="36809"/>
    <lineage>
        <taxon>Bacteria</taxon>
        <taxon>Bacillati</taxon>
        <taxon>Actinomycetota</taxon>
        <taxon>Actinomycetes</taxon>
        <taxon>Mycobacteriales</taxon>
        <taxon>Mycobacteriaceae</taxon>
        <taxon>Mycobacteroides</taxon>
    </lineage>
</organism>
<dbReference type="RefSeq" id="WP_119596541.1">
    <property type="nucleotide sequence ID" value="NZ_QXBN01000012.1"/>
</dbReference>
<proteinExistence type="predicted"/>
<name>A0ABD7HML3_9MYCO</name>
<gene>
    <name evidence="1" type="ORF">D2E76_16755</name>
</gene>
<protein>
    <submittedName>
        <fullName evidence="1">Uncharacterized protein</fullName>
    </submittedName>
</protein>
<reference evidence="1 2" key="1">
    <citation type="submission" date="2018-08" db="EMBL/GenBank/DDBJ databases">
        <title>Linezolid Resistance in Mycobacterium abscessus: MIC Distribution and Comprehensive Investigation of Resistance Mechanisms.</title>
        <authorList>
            <person name="Ye M."/>
            <person name="Xu L."/>
            <person name="Zou Y."/>
            <person name="Li B."/>
            <person name="Guo Q."/>
            <person name="Zhang Y."/>
            <person name="Zhan M."/>
            <person name="Xu B."/>
            <person name="Yu F."/>
            <person name="Zhang Z."/>
            <person name="Chu H."/>
        </authorList>
    </citation>
    <scope>NUCLEOTIDE SEQUENCE [LARGE SCALE GENOMIC DNA]</scope>
    <source>
        <strain evidence="1 2">G143</strain>
    </source>
</reference>
<dbReference type="Proteomes" id="UP000284557">
    <property type="component" value="Unassembled WGS sequence"/>
</dbReference>
<dbReference type="EMBL" id="QXBN01000012">
    <property type="protein sequence ID" value="RIT36897.1"/>
    <property type="molecule type" value="Genomic_DNA"/>
</dbReference>
<comment type="caution">
    <text evidence="1">The sequence shown here is derived from an EMBL/GenBank/DDBJ whole genome shotgun (WGS) entry which is preliminary data.</text>
</comment>
<evidence type="ECO:0000313" key="1">
    <source>
        <dbReference type="EMBL" id="RIT36897.1"/>
    </source>
</evidence>